<keyword evidence="5 8" id="KW-0812">Transmembrane</keyword>
<dbReference type="PIRSF" id="PIRSF004925">
    <property type="entry name" value="HcaT"/>
    <property type="match status" value="1"/>
</dbReference>
<evidence type="ECO:0000256" key="2">
    <source>
        <dbReference type="ARBA" id="ARBA00022448"/>
    </source>
</evidence>
<feature type="transmembrane region" description="Helical" evidence="8">
    <location>
        <begin position="87"/>
        <end position="107"/>
    </location>
</feature>
<keyword evidence="3" id="KW-1003">Cell membrane</keyword>
<dbReference type="EMBL" id="JAUKTR010000001">
    <property type="protein sequence ID" value="MDO1558234.1"/>
    <property type="molecule type" value="Genomic_DNA"/>
</dbReference>
<dbReference type="Pfam" id="PF12832">
    <property type="entry name" value="MFS_1_like"/>
    <property type="match status" value="1"/>
</dbReference>
<keyword evidence="6 8" id="KW-1133">Transmembrane helix</keyword>
<feature type="transmembrane region" description="Helical" evidence="8">
    <location>
        <begin position="221"/>
        <end position="243"/>
    </location>
</feature>
<keyword evidence="11" id="KW-1185">Reference proteome</keyword>
<dbReference type="InterPro" id="IPR026032">
    <property type="entry name" value="HcaT-like"/>
</dbReference>
<dbReference type="InterPro" id="IPR024989">
    <property type="entry name" value="MFS_assoc_dom"/>
</dbReference>
<feature type="transmembrane region" description="Helical" evidence="8">
    <location>
        <begin position="21"/>
        <end position="45"/>
    </location>
</feature>
<comment type="caution">
    <text evidence="10">The sequence shown here is derived from an EMBL/GenBank/DDBJ whole genome shotgun (WGS) entry which is preliminary data.</text>
</comment>
<keyword evidence="2" id="KW-0813">Transport</keyword>
<evidence type="ECO:0000256" key="6">
    <source>
        <dbReference type="ARBA" id="ARBA00022989"/>
    </source>
</evidence>
<dbReference type="SUPFAM" id="SSF103473">
    <property type="entry name" value="MFS general substrate transporter"/>
    <property type="match status" value="1"/>
</dbReference>
<evidence type="ECO:0000259" key="9">
    <source>
        <dbReference type="Pfam" id="PF12832"/>
    </source>
</evidence>
<accession>A0ABT8SI76</accession>
<evidence type="ECO:0000313" key="10">
    <source>
        <dbReference type="EMBL" id="MDO1558234.1"/>
    </source>
</evidence>
<sequence length="411" mass="42867">MVSSYRAIRPRVCYGRRMSPAARLGIQYVWLFGGLGVSLPFAGLWMESRGLSAAAIGVILAAPQLARLLTGPLIAVWADGFRLRRSAIAVVFLAAGAAYAVAALGNGQLWLGVFWFVAATAAAAAVPLTDTLGLNLARRGGFAFSWPRGMGSAAFVAANIGAGALIARWGAEVVPIWISAVAVAGALTALWLLPPSPVGASQRKASSRDRYRGMGRLMSDPIFLGAVVAVGLIQASHAVYYAFSAIVWQGQGYSAQTSGLLWGFSVAVEIAFLWLIDPWRKRRGIGPWTLLVVGAAAGLVRWGALALEPSLLWLWPLQALHALTFAATFMASLELAQTLAPKGAATAAQMLNSTLSSGVLMGLATVFAGALFEAAGTLAYFGSAALCGLGLLLAMAVARKAARPGLPPPHR</sequence>
<feature type="domain" description="Major facilitator superfamily associated" evidence="9">
    <location>
        <begin position="23"/>
        <end position="381"/>
    </location>
</feature>
<feature type="transmembrane region" description="Helical" evidence="8">
    <location>
        <begin position="51"/>
        <end position="75"/>
    </location>
</feature>
<evidence type="ECO:0000256" key="1">
    <source>
        <dbReference type="ARBA" id="ARBA00004429"/>
    </source>
</evidence>
<evidence type="ECO:0000313" key="11">
    <source>
        <dbReference type="Proteomes" id="UP001169063"/>
    </source>
</evidence>
<dbReference type="Gene3D" id="1.20.1250.20">
    <property type="entry name" value="MFS general substrate transporter like domains"/>
    <property type="match status" value="2"/>
</dbReference>
<evidence type="ECO:0000256" key="4">
    <source>
        <dbReference type="ARBA" id="ARBA00022519"/>
    </source>
</evidence>
<reference evidence="10" key="1">
    <citation type="submission" date="2023-07" db="EMBL/GenBank/DDBJ databases">
        <title>Brevundimonas soil sp. nov., isolated from the soil of chemical plant.</title>
        <authorList>
            <person name="Wu N."/>
        </authorList>
    </citation>
    <scope>NUCLEOTIDE SEQUENCE</scope>
    <source>
        <strain evidence="10">XZ-24</strain>
    </source>
</reference>
<dbReference type="PANTHER" id="PTHR23522:SF10">
    <property type="entry name" value="3-PHENYLPROPIONIC ACID TRANSPORTER-RELATED"/>
    <property type="match status" value="1"/>
</dbReference>
<feature type="transmembrane region" description="Helical" evidence="8">
    <location>
        <begin position="378"/>
        <end position="398"/>
    </location>
</feature>
<feature type="transmembrane region" description="Helical" evidence="8">
    <location>
        <begin position="113"/>
        <end position="137"/>
    </location>
</feature>
<dbReference type="RefSeq" id="WP_302108654.1">
    <property type="nucleotide sequence ID" value="NZ_JAUKTR010000001.1"/>
</dbReference>
<evidence type="ECO:0000256" key="3">
    <source>
        <dbReference type="ARBA" id="ARBA00022475"/>
    </source>
</evidence>
<organism evidence="10 11">
    <name type="scientific">Peiella sedimenti</name>
    <dbReference type="NCBI Taxonomy" id="3061083"/>
    <lineage>
        <taxon>Bacteria</taxon>
        <taxon>Pseudomonadati</taxon>
        <taxon>Pseudomonadota</taxon>
        <taxon>Alphaproteobacteria</taxon>
        <taxon>Caulobacterales</taxon>
        <taxon>Caulobacteraceae</taxon>
        <taxon>Peiella</taxon>
    </lineage>
</organism>
<comment type="subcellular location">
    <subcellularLocation>
        <location evidence="1">Cell inner membrane</location>
        <topology evidence="1">Multi-pass membrane protein</topology>
    </subcellularLocation>
</comment>
<dbReference type="PANTHER" id="PTHR23522">
    <property type="entry name" value="BLL5896 PROTEIN"/>
    <property type="match status" value="1"/>
</dbReference>
<feature type="transmembrane region" description="Helical" evidence="8">
    <location>
        <begin position="354"/>
        <end position="372"/>
    </location>
</feature>
<evidence type="ECO:0000256" key="5">
    <source>
        <dbReference type="ARBA" id="ARBA00022692"/>
    </source>
</evidence>
<evidence type="ECO:0000256" key="7">
    <source>
        <dbReference type="ARBA" id="ARBA00023136"/>
    </source>
</evidence>
<feature type="transmembrane region" description="Helical" evidence="8">
    <location>
        <begin position="288"/>
        <end position="307"/>
    </location>
</feature>
<keyword evidence="7 8" id="KW-0472">Membrane</keyword>
<feature type="transmembrane region" description="Helical" evidence="8">
    <location>
        <begin position="149"/>
        <end position="170"/>
    </location>
</feature>
<feature type="transmembrane region" description="Helical" evidence="8">
    <location>
        <begin position="255"/>
        <end position="276"/>
    </location>
</feature>
<dbReference type="NCBIfam" id="NF037955">
    <property type="entry name" value="mfs"/>
    <property type="match status" value="1"/>
</dbReference>
<dbReference type="InterPro" id="IPR036259">
    <property type="entry name" value="MFS_trans_sf"/>
</dbReference>
<evidence type="ECO:0000256" key="8">
    <source>
        <dbReference type="SAM" id="Phobius"/>
    </source>
</evidence>
<feature type="transmembrane region" description="Helical" evidence="8">
    <location>
        <begin position="313"/>
        <end position="333"/>
    </location>
</feature>
<dbReference type="Proteomes" id="UP001169063">
    <property type="component" value="Unassembled WGS sequence"/>
</dbReference>
<feature type="transmembrane region" description="Helical" evidence="8">
    <location>
        <begin position="176"/>
        <end position="200"/>
    </location>
</feature>
<proteinExistence type="predicted"/>
<protein>
    <submittedName>
        <fullName evidence="10">MFS transporter</fullName>
    </submittedName>
</protein>
<gene>
    <name evidence="10" type="ORF">Q0812_02155</name>
</gene>
<keyword evidence="4" id="KW-0997">Cell inner membrane</keyword>
<name>A0ABT8SI76_9CAUL</name>